<name>A0A2M4D6P7_ANODA</name>
<evidence type="ECO:0000313" key="1">
    <source>
        <dbReference type="EMBL" id="MBW73206.1"/>
    </source>
</evidence>
<organism evidence="1">
    <name type="scientific">Anopheles darlingi</name>
    <name type="common">Mosquito</name>
    <dbReference type="NCBI Taxonomy" id="43151"/>
    <lineage>
        <taxon>Eukaryota</taxon>
        <taxon>Metazoa</taxon>
        <taxon>Ecdysozoa</taxon>
        <taxon>Arthropoda</taxon>
        <taxon>Hexapoda</taxon>
        <taxon>Insecta</taxon>
        <taxon>Pterygota</taxon>
        <taxon>Neoptera</taxon>
        <taxon>Endopterygota</taxon>
        <taxon>Diptera</taxon>
        <taxon>Nematocera</taxon>
        <taxon>Culicoidea</taxon>
        <taxon>Culicidae</taxon>
        <taxon>Anophelinae</taxon>
        <taxon>Anopheles</taxon>
    </lineage>
</organism>
<protein>
    <submittedName>
        <fullName evidence="1">Putative secreted protein</fullName>
    </submittedName>
</protein>
<sequence length="73" mass="8217">MEMLWGGTSLFLFLAHAGRAQLRFLRHSWITFLALVTKFLQSLVLELIWNPFGNLVWRAPKAPSGGSSNSSLQ</sequence>
<proteinExistence type="predicted"/>
<reference evidence="1" key="1">
    <citation type="submission" date="2018-01" db="EMBL/GenBank/DDBJ databases">
        <title>An insight into the sialome of Amazonian anophelines.</title>
        <authorList>
            <person name="Ribeiro J.M."/>
            <person name="Scarpassa V."/>
            <person name="Calvo E."/>
        </authorList>
    </citation>
    <scope>NUCLEOTIDE SEQUENCE</scope>
</reference>
<dbReference type="EMBL" id="GGFL01009028">
    <property type="protein sequence ID" value="MBW73206.1"/>
    <property type="molecule type" value="Transcribed_RNA"/>
</dbReference>
<dbReference type="AlphaFoldDB" id="A0A2M4D6P7"/>
<accession>A0A2M4D6P7</accession>